<name>A0A6A5S2R0_9PLEO</name>
<keyword evidence="2" id="KW-1185">Reference proteome</keyword>
<dbReference type="Proteomes" id="UP000800038">
    <property type="component" value="Unassembled WGS sequence"/>
</dbReference>
<accession>A0A6A5S2R0</accession>
<protein>
    <submittedName>
        <fullName evidence="1">Uncharacterized protein</fullName>
    </submittedName>
</protein>
<dbReference type="EMBL" id="ML976334">
    <property type="protein sequence ID" value="KAF1934975.1"/>
    <property type="molecule type" value="Genomic_DNA"/>
</dbReference>
<gene>
    <name evidence="1" type="ORF">EJ02DRAFT_428858</name>
</gene>
<evidence type="ECO:0000313" key="1">
    <source>
        <dbReference type="EMBL" id="KAF1934975.1"/>
    </source>
</evidence>
<reference evidence="1" key="1">
    <citation type="journal article" date="2020" name="Stud. Mycol.">
        <title>101 Dothideomycetes genomes: a test case for predicting lifestyles and emergence of pathogens.</title>
        <authorList>
            <person name="Haridas S."/>
            <person name="Albert R."/>
            <person name="Binder M."/>
            <person name="Bloem J."/>
            <person name="Labutti K."/>
            <person name="Salamov A."/>
            <person name="Andreopoulos B."/>
            <person name="Baker S."/>
            <person name="Barry K."/>
            <person name="Bills G."/>
            <person name="Bluhm B."/>
            <person name="Cannon C."/>
            <person name="Castanera R."/>
            <person name="Culley D."/>
            <person name="Daum C."/>
            <person name="Ezra D."/>
            <person name="Gonzalez J."/>
            <person name="Henrissat B."/>
            <person name="Kuo A."/>
            <person name="Liang C."/>
            <person name="Lipzen A."/>
            <person name="Lutzoni F."/>
            <person name="Magnuson J."/>
            <person name="Mondo S."/>
            <person name="Nolan M."/>
            <person name="Ohm R."/>
            <person name="Pangilinan J."/>
            <person name="Park H.-J."/>
            <person name="Ramirez L."/>
            <person name="Alfaro M."/>
            <person name="Sun H."/>
            <person name="Tritt A."/>
            <person name="Yoshinaga Y."/>
            <person name="Zwiers L.-H."/>
            <person name="Turgeon B."/>
            <person name="Goodwin S."/>
            <person name="Spatafora J."/>
            <person name="Crous P."/>
            <person name="Grigoriev I."/>
        </authorList>
    </citation>
    <scope>NUCLEOTIDE SEQUENCE</scope>
    <source>
        <strain evidence="1">CBS 161.51</strain>
    </source>
</reference>
<dbReference type="AlphaFoldDB" id="A0A6A5S2R0"/>
<proteinExistence type="predicted"/>
<sequence length="195" mass="21939">MDTSFLSPLKMTRADHKGVIATGIQVKLENNGLDSHPNRDYLDLTRFRRQFRTEFYSFFMDRVGISIDLTNIGDYAECFHQVFKTGTGMLVIIFDPLDFSLIPLNPPRKQACVDLLPLLRLDHNALRLRVSFVAVCAPRPVALRLSVALDLSWVNDLSRETKVWAGNLHEAMACTGTNSSRVSRSSSRSGADWHG</sequence>
<organism evidence="1 2">
    <name type="scientific">Clathrospora elynae</name>
    <dbReference type="NCBI Taxonomy" id="706981"/>
    <lineage>
        <taxon>Eukaryota</taxon>
        <taxon>Fungi</taxon>
        <taxon>Dikarya</taxon>
        <taxon>Ascomycota</taxon>
        <taxon>Pezizomycotina</taxon>
        <taxon>Dothideomycetes</taxon>
        <taxon>Pleosporomycetidae</taxon>
        <taxon>Pleosporales</taxon>
        <taxon>Diademaceae</taxon>
        <taxon>Clathrospora</taxon>
    </lineage>
</organism>
<evidence type="ECO:0000313" key="2">
    <source>
        <dbReference type="Proteomes" id="UP000800038"/>
    </source>
</evidence>